<keyword evidence="2" id="KW-1185">Reference proteome</keyword>
<proteinExistence type="predicted"/>
<dbReference type="InterPro" id="IPR029043">
    <property type="entry name" value="GcvT/YgfZ_C"/>
</dbReference>
<dbReference type="RefSeq" id="XP_013776897.1">
    <property type="nucleotide sequence ID" value="XM_013921443.2"/>
</dbReference>
<dbReference type="SUPFAM" id="SSF103025">
    <property type="entry name" value="Folate-binding domain"/>
    <property type="match status" value="1"/>
</dbReference>
<evidence type="ECO:0000313" key="2">
    <source>
        <dbReference type="Proteomes" id="UP000694941"/>
    </source>
</evidence>
<protein>
    <submittedName>
        <fullName evidence="3">Pyruvate dehydrogenase phosphatase regulatory subunit, mitochondrial-like</fullName>
    </submittedName>
</protein>
<evidence type="ECO:0000259" key="1">
    <source>
        <dbReference type="Pfam" id="PF08669"/>
    </source>
</evidence>
<sequence>MLCPLSAETYVRFWLNKQKVKGVSLTNLTSSYTFLGVVGSHVKDVFSLLEAEYPGKNEYKRSEIGYASDILTLQSHSMPLESVLLCIESPFVIGVRQVLLDAGSKMRVAEVGTQVLDWLRVEEGIPAWGYEYGIGKIPFLGDISALSCEKNYFGKNAIMSAMESKENKEFLIHFTININTEENPWPWGGEPLCMDGCQVGRTTSVGYSYQKNCHTGLGSINSTLEFKYEPNLELVNVGQRFKVNILKIF</sequence>
<dbReference type="GeneID" id="106461602"/>
<dbReference type="InterPro" id="IPR027266">
    <property type="entry name" value="TrmE/GcvT-like"/>
</dbReference>
<feature type="domain" description="Aminomethyltransferase C-terminal" evidence="1">
    <location>
        <begin position="176"/>
        <end position="245"/>
    </location>
</feature>
<name>A0ABM1B8E0_LIMPO</name>
<organism evidence="2 3">
    <name type="scientific">Limulus polyphemus</name>
    <name type="common">Atlantic horseshoe crab</name>
    <dbReference type="NCBI Taxonomy" id="6850"/>
    <lineage>
        <taxon>Eukaryota</taxon>
        <taxon>Metazoa</taxon>
        <taxon>Ecdysozoa</taxon>
        <taxon>Arthropoda</taxon>
        <taxon>Chelicerata</taxon>
        <taxon>Merostomata</taxon>
        <taxon>Xiphosura</taxon>
        <taxon>Limulidae</taxon>
        <taxon>Limulus</taxon>
    </lineage>
</organism>
<gene>
    <name evidence="3" type="primary">LOC106461602</name>
</gene>
<accession>A0ABM1B8E0</accession>
<dbReference type="Gene3D" id="3.30.1360.120">
    <property type="entry name" value="Probable tRNA modification gtpase trme, domain 1"/>
    <property type="match status" value="1"/>
</dbReference>
<reference evidence="3" key="1">
    <citation type="submission" date="2025-08" db="UniProtKB">
        <authorList>
            <consortium name="RefSeq"/>
        </authorList>
    </citation>
    <scope>IDENTIFICATION</scope>
    <source>
        <tissue evidence="3">Muscle</tissue>
    </source>
</reference>
<dbReference type="Pfam" id="PF08669">
    <property type="entry name" value="GCV_T_C"/>
    <property type="match status" value="1"/>
</dbReference>
<dbReference type="InterPro" id="IPR013977">
    <property type="entry name" value="GcvT_C"/>
</dbReference>
<dbReference type="PIRSF" id="PIRSF006487">
    <property type="entry name" value="GcvT"/>
    <property type="match status" value="1"/>
</dbReference>
<dbReference type="SUPFAM" id="SSF101790">
    <property type="entry name" value="Aminomethyltransferase beta-barrel domain"/>
    <property type="match status" value="1"/>
</dbReference>
<dbReference type="Proteomes" id="UP000694941">
    <property type="component" value="Unplaced"/>
</dbReference>
<evidence type="ECO:0000313" key="3">
    <source>
        <dbReference type="RefSeq" id="XP_013776897.1"/>
    </source>
</evidence>